<dbReference type="RefSeq" id="WP_386820209.1">
    <property type="nucleotide sequence ID" value="NZ_JBHUIT010000017.1"/>
</dbReference>
<dbReference type="Gene3D" id="3.40.50.720">
    <property type="entry name" value="NAD(P)-binding Rossmann-like Domain"/>
    <property type="match status" value="1"/>
</dbReference>
<dbReference type="SUPFAM" id="SSF51735">
    <property type="entry name" value="NAD(P)-binding Rossmann-fold domains"/>
    <property type="match status" value="1"/>
</dbReference>
<dbReference type="InterPro" id="IPR021295">
    <property type="entry name" value="DUF2867"/>
</dbReference>
<evidence type="ECO:0000259" key="1">
    <source>
        <dbReference type="Pfam" id="PF13460"/>
    </source>
</evidence>
<dbReference type="Proteomes" id="UP001597375">
    <property type="component" value="Unassembled WGS sequence"/>
</dbReference>
<accession>A0ABW5DA66</accession>
<sequence>MNILLTGANGYIGLRLLPALLEEGHRVKALVRDKGRFPSPQFDDFLKDGRLELLEGDMLVPGSLPELPDSIGAAYYLLHSMGAGTGFQKREQICAENFVQWLSRADCRRIIYLGGLVPAQKLSSHLESRENVNRILRSGDVDVTTLRASIIVGSGSASFEIIRDLVEKLPVMVTPQWTGTKCQPIAIRNVIGYLTGCLECADTIGQELDIGGPEVLTYRTLLHQYAEMRELKRLILPVPFLTPRLSSHWLHLVTPTTLVLAKSLIESLSNETVCRDHSVTTMIPQDLLTYREAIKTAFAKIAQNRVPSSWINSLSSGSLNPEFFRSIKVPEHGVLKDRREMPLVSDREAVIQAVWSLGGRNGWPSMNWAWRVRGIMDLFAGGIGMRRGRSHPVELRPGDALDFWRVLLADQAAGNNGPARLILFAEMKLPGEAWLEFEITGKSLIQTATFRPKGLLGRLYWYMVLPFHFLLFPRMANRLASGQKAKS</sequence>
<dbReference type="EMBL" id="JBHUIT010000017">
    <property type="protein sequence ID" value="MFD2256921.1"/>
    <property type="molecule type" value="Genomic_DNA"/>
</dbReference>
<keyword evidence="3" id="KW-1185">Reference proteome</keyword>
<feature type="domain" description="NAD(P)-binding" evidence="1">
    <location>
        <begin position="7"/>
        <end position="148"/>
    </location>
</feature>
<proteinExistence type="predicted"/>
<dbReference type="Pfam" id="PF11066">
    <property type="entry name" value="DUF2867"/>
    <property type="match status" value="1"/>
</dbReference>
<name>A0ABW5DA66_9BACT</name>
<dbReference type="InterPro" id="IPR016040">
    <property type="entry name" value="NAD(P)-bd_dom"/>
</dbReference>
<dbReference type="InterPro" id="IPR036291">
    <property type="entry name" value="NAD(P)-bd_dom_sf"/>
</dbReference>
<organism evidence="2 3">
    <name type="scientific">Luteolibacter algae</name>
    <dbReference type="NCBI Taxonomy" id="454151"/>
    <lineage>
        <taxon>Bacteria</taxon>
        <taxon>Pseudomonadati</taxon>
        <taxon>Verrucomicrobiota</taxon>
        <taxon>Verrucomicrobiia</taxon>
        <taxon>Verrucomicrobiales</taxon>
        <taxon>Verrucomicrobiaceae</taxon>
        <taxon>Luteolibacter</taxon>
    </lineage>
</organism>
<evidence type="ECO:0000313" key="2">
    <source>
        <dbReference type="EMBL" id="MFD2256921.1"/>
    </source>
</evidence>
<protein>
    <submittedName>
        <fullName evidence="2">SDR family oxidoreductase</fullName>
    </submittedName>
</protein>
<gene>
    <name evidence="2" type="ORF">ACFSSA_09555</name>
</gene>
<evidence type="ECO:0000313" key="3">
    <source>
        <dbReference type="Proteomes" id="UP001597375"/>
    </source>
</evidence>
<comment type="caution">
    <text evidence="2">The sequence shown here is derived from an EMBL/GenBank/DDBJ whole genome shotgun (WGS) entry which is preliminary data.</text>
</comment>
<reference evidence="3" key="1">
    <citation type="journal article" date="2019" name="Int. J. Syst. Evol. Microbiol.">
        <title>The Global Catalogue of Microorganisms (GCM) 10K type strain sequencing project: providing services to taxonomists for standard genome sequencing and annotation.</title>
        <authorList>
            <consortium name="The Broad Institute Genomics Platform"/>
            <consortium name="The Broad Institute Genome Sequencing Center for Infectious Disease"/>
            <person name="Wu L."/>
            <person name="Ma J."/>
        </authorList>
    </citation>
    <scope>NUCLEOTIDE SEQUENCE [LARGE SCALE GENOMIC DNA]</scope>
    <source>
        <strain evidence="3">CGMCC 4.7106</strain>
    </source>
</reference>
<dbReference type="Pfam" id="PF13460">
    <property type="entry name" value="NAD_binding_10"/>
    <property type="match status" value="1"/>
</dbReference>